<dbReference type="CDD" id="cd00104">
    <property type="entry name" value="KAZAL_FS"/>
    <property type="match status" value="1"/>
</dbReference>
<evidence type="ECO:0000313" key="2">
    <source>
        <dbReference type="Ensembl" id="ENSLLTP00000020012.1"/>
    </source>
</evidence>
<dbReference type="Pfam" id="PF00050">
    <property type="entry name" value="Kazal_1"/>
    <property type="match status" value="1"/>
</dbReference>
<feature type="domain" description="Kazal-like" evidence="1">
    <location>
        <begin position="32"/>
        <end position="75"/>
    </location>
</feature>
<sequence length="75" mass="8805">DKVVWVFILLYRQSDSFFWCSGLLQYICAHLNDYITVICTHEHDPICATNGVTYANICLFCKAWRLVYLHLIEFG</sequence>
<dbReference type="SUPFAM" id="SSF100895">
    <property type="entry name" value="Kazal-type serine protease inhibitors"/>
    <property type="match status" value="1"/>
</dbReference>
<organism evidence="2 3">
    <name type="scientific">Laticauda laticaudata</name>
    <name type="common">Blue-ringed sea krait</name>
    <name type="synonym">Blue-lipped sea krait</name>
    <dbReference type="NCBI Taxonomy" id="8630"/>
    <lineage>
        <taxon>Eukaryota</taxon>
        <taxon>Metazoa</taxon>
        <taxon>Chordata</taxon>
        <taxon>Craniata</taxon>
        <taxon>Vertebrata</taxon>
        <taxon>Euteleostomi</taxon>
        <taxon>Lepidosauria</taxon>
        <taxon>Squamata</taxon>
        <taxon>Bifurcata</taxon>
        <taxon>Unidentata</taxon>
        <taxon>Episquamata</taxon>
        <taxon>Toxicofera</taxon>
        <taxon>Serpentes</taxon>
        <taxon>Colubroidea</taxon>
        <taxon>Elapidae</taxon>
        <taxon>Laticaudinae</taxon>
        <taxon>Laticauda</taxon>
    </lineage>
</organism>
<dbReference type="AlphaFoldDB" id="A0A8C5SKQ8"/>
<reference evidence="2" key="2">
    <citation type="submission" date="2025-09" db="UniProtKB">
        <authorList>
            <consortium name="Ensembl"/>
        </authorList>
    </citation>
    <scope>IDENTIFICATION</scope>
</reference>
<dbReference type="InterPro" id="IPR002350">
    <property type="entry name" value="Kazal_dom"/>
</dbReference>
<evidence type="ECO:0000313" key="3">
    <source>
        <dbReference type="Proteomes" id="UP000694406"/>
    </source>
</evidence>
<proteinExistence type="predicted"/>
<dbReference type="Proteomes" id="UP000694406">
    <property type="component" value="Unplaced"/>
</dbReference>
<dbReference type="PROSITE" id="PS00282">
    <property type="entry name" value="KAZAL_1"/>
    <property type="match status" value="1"/>
</dbReference>
<accession>A0A8C5SKQ8</accession>
<dbReference type="InterPro" id="IPR036058">
    <property type="entry name" value="Kazal_dom_sf"/>
</dbReference>
<keyword evidence="3" id="KW-1185">Reference proteome</keyword>
<dbReference type="Ensembl" id="ENSLLTT00000020754.1">
    <property type="protein sequence ID" value="ENSLLTP00000020012.1"/>
    <property type="gene ID" value="ENSLLTG00000015013.1"/>
</dbReference>
<protein>
    <recommendedName>
        <fullName evidence="1">Kazal-like domain-containing protein</fullName>
    </recommendedName>
</protein>
<dbReference type="PROSITE" id="PS51465">
    <property type="entry name" value="KAZAL_2"/>
    <property type="match status" value="1"/>
</dbReference>
<evidence type="ECO:0000259" key="1">
    <source>
        <dbReference type="PROSITE" id="PS51465"/>
    </source>
</evidence>
<dbReference type="Gene3D" id="3.30.60.30">
    <property type="match status" value="1"/>
</dbReference>
<reference evidence="2" key="1">
    <citation type="submission" date="2025-08" db="UniProtKB">
        <authorList>
            <consortium name="Ensembl"/>
        </authorList>
    </citation>
    <scope>IDENTIFICATION</scope>
</reference>
<name>A0A8C5SKQ8_LATLA</name>